<sequence length="86" mass="9790">CRRDREELKCKNPGKCGEVAKMLVNSLHPKWRPSTNGNDLLEELRLSSEEIVQNQQTIALDKAMTFDPSLQLRSLGDGFRIFASEE</sequence>
<evidence type="ECO:0000313" key="2">
    <source>
        <dbReference type="Proteomes" id="UP001362999"/>
    </source>
</evidence>
<reference evidence="1 2" key="1">
    <citation type="journal article" date="2024" name="J Genomics">
        <title>Draft genome sequencing and assembly of Favolaschia claudopus CIRM-BRFM 2984 isolated from oak limbs.</title>
        <authorList>
            <person name="Navarro D."/>
            <person name="Drula E."/>
            <person name="Chaduli D."/>
            <person name="Cazenave R."/>
            <person name="Ahrendt S."/>
            <person name="Wang J."/>
            <person name="Lipzen A."/>
            <person name="Daum C."/>
            <person name="Barry K."/>
            <person name="Grigoriev I.V."/>
            <person name="Favel A."/>
            <person name="Rosso M.N."/>
            <person name="Martin F."/>
        </authorList>
    </citation>
    <scope>NUCLEOTIDE SEQUENCE [LARGE SCALE GENOMIC DNA]</scope>
    <source>
        <strain evidence="1 2">CIRM-BRFM 2984</strain>
    </source>
</reference>
<feature type="non-terminal residue" evidence="1">
    <location>
        <position position="86"/>
    </location>
</feature>
<accession>A0AAV9ZLM0</accession>
<name>A0AAV9ZLM0_9AGAR</name>
<dbReference type="AlphaFoldDB" id="A0AAV9ZLM0"/>
<gene>
    <name evidence="1" type="ORF">R3P38DRAFT_2473778</name>
</gene>
<proteinExistence type="predicted"/>
<dbReference type="EMBL" id="JAWWNJ010000132">
    <property type="protein sequence ID" value="KAK6985116.1"/>
    <property type="molecule type" value="Genomic_DNA"/>
</dbReference>
<dbReference type="Proteomes" id="UP001362999">
    <property type="component" value="Unassembled WGS sequence"/>
</dbReference>
<evidence type="ECO:0000313" key="1">
    <source>
        <dbReference type="EMBL" id="KAK6985116.1"/>
    </source>
</evidence>
<comment type="caution">
    <text evidence="1">The sequence shown here is derived from an EMBL/GenBank/DDBJ whole genome shotgun (WGS) entry which is preliminary data.</text>
</comment>
<organism evidence="1 2">
    <name type="scientific">Favolaschia claudopus</name>
    <dbReference type="NCBI Taxonomy" id="2862362"/>
    <lineage>
        <taxon>Eukaryota</taxon>
        <taxon>Fungi</taxon>
        <taxon>Dikarya</taxon>
        <taxon>Basidiomycota</taxon>
        <taxon>Agaricomycotina</taxon>
        <taxon>Agaricomycetes</taxon>
        <taxon>Agaricomycetidae</taxon>
        <taxon>Agaricales</taxon>
        <taxon>Marasmiineae</taxon>
        <taxon>Mycenaceae</taxon>
        <taxon>Favolaschia</taxon>
    </lineage>
</organism>
<feature type="non-terminal residue" evidence="1">
    <location>
        <position position="1"/>
    </location>
</feature>
<protein>
    <submittedName>
        <fullName evidence="1">Uncharacterized protein</fullName>
    </submittedName>
</protein>
<keyword evidence="2" id="KW-1185">Reference proteome</keyword>